<name>A0A921USA5_SORBI</name>
<sequence>MQSEEVKSRFGRCPYCRAMIYQDLSAIIFYCSKCRTPIRGKNPQPTDETEYALAQLEILSADTASVFSDDVEPPNPRSSAWAVEDDDGVRPPLQSRSAATGRSSVPSRQGAGAASSSSYRDREFGSVRTGPRISGGGGALSSGLSRDHQTEAARSASPLHSRVTQLRPSSRRTRRSSTGDVDVRGSDAGSGTESDSEAPATATSSYYTRRSSPLSSQELDVATALSGFEPADLTRTPLSDPAFQKDLLQALDNLRKLIAAVDHPRSIDGHWQGAMPRLSASCNDESGGKRTITRRSSRLMRRLESQLTRALPAERPRPRPRRDASTSSSSSASSSRRGGARARAHQCRPVLGGTPFVVCGECSEVLQLPPSLPAGRVSRLQCGGCGEAFELTLPAIGSTDLPKKIFSAPQPAVYGGEDAEEYPLARSNNLSGEQPRAAGPLHRVLGYSSVSSVIRSRRYGEYS</sequence>
<dbReference type="InterPro" id="IPR040244">
    <property type="entry name" value="EDR4-like"/>
</dbReference>
<gene>
    <name evidence="3" type="ORF">BDA96_03G363900</name>
</gene>
<protein>
    <recommendedName>
        <fullName evidence="2">Probable zinc-ribbon domain-containing protein</fullName>
    </recommendedName>
</protein>
<feature type="domain" description="Probable zinc-ribbon" evidence="2">
    <location>
        <begin position="351"/>
        <end position="393"/>
    </location>
</feature>
<evidence type="ECO:0000256" key="1">
    <source>
        <dbReference type="SAM" id="MobiDB-lite"/>
    </source>
</evidence>
<feature type="compositionally biased region" description="Polar residues" evidence="1">
    <location>
        <begin position="94"/>
        <end position="107"/>
    </location>
</feature>
<reference evidence="3" key="2">
    <citation type="submission" date="2020-10" db="EMBL/GenBank/DDBJ databases">
        <authorList>
            <person name="Cooper E.A."/>
            <person name="Brenton Z.W."/>
            <person name="Flinn B.S."/>
            <person name="Jenkins J."/>
            <person name="Shu S."/>
            <person name="Flowers D."/>
            <person name="Luo F."/>
            <person name="Wang Y."/>
            <person name="Xia P."/>
            <person name="Barry K."/>
            <person name="Daum C."/>
            <person name="Lipzen A."/>
            <person name="Yoshinaga Y."/>
            <person name="Schmutz J."/>
            <person name="Saski C."/>
            <person name="Vermerris W."/>
            <person name="Kresovich S."/>
        </authorList>
    </citation>
    <scope>NUCLEOTIDE SEQUENCE</scope>
</reference>
<comment type="caution">
    <text evidence="3">The sequence shown here is derived from an EMBL/GenBank/DDBJ whole genome shotgun (WGS) entry which is preliminary data.</text>
</comment>
<dbReference type="EMBL" id="CM027682">
    <property type="protein sequence ID" value="KAG0539921.1"/>
    <property type="molecule type" value="Genomic_DNA"/>
</dbReference>
<feature type="compositionally biased region" description="Basic residues" evidence="1">
    <location>
        <begin position="291"/>
        <end position="300"/>
    </location>
</feature>
<feature type="compositionally biased region" description="Low complexity" evidence="1">
    <location>
        <begin position="200"/>
        <end position="212"/>
    </location>
</feature>
<feature type="compositionally biased region" description="Basic and acidic residues" evidence="1">
    <location>
        <begin position="312"/>
        <end position="324"/>
    </location>
</feature>
<reference evidence="3" key="1">
    <citation type="journal article" date="2019" name="BMC Genomics">
        <title>A new reference genome for Sorghum bicolor reveals high levels of sequence similarity between sweet and grain genotypes: implications for the genetics of sugar metabolism.</title>
        <authorList>
            <person name="Cooper E.A."/>
            <person name="Brenton Z.W."/>
            <person name="Flinn B.S."/>
            <person name="Jenkins J."/>
            <person name="Shu S."/>
            <person name="Flowers D."/>
            <person name="Luo F."/>
            <person name="Wang Y."/>
            <person name="Xia P."/>
            <person name="Barry K."/>
            <person name="Daum C."/>
            <person name="Lipzen A."/>
            <person name="Yoshinaga Y."/>
            <person name="Schmutz J."/>
            <person name="Saski C."/>
            <person name="Vermerris W."/>
            <person name="Kresovich S."/>
        </authorList>
    </citation>
    <scope>NUCLEOTIDE SEQUENCE</scope>
</reference>
<dbReference type="InterPro" id="IPR021480">
    <property type="entry name" value="Zinc_ribbon_12"/>
</dbReference>
<feature type="region of interest" description="Disordered" evidence="1">
    <location>
        <begin position="67"/>
        <end position="215"/>
    </location>
</feature>
<dbReference type="PANTHER" id="PTHR31105">
    <property type="entry name" value="EXTRA-LARGE G-PROTEIN-LIKE"/>
    <property type="match status" value="1"/>
</dbReference>
<dbReference type="Pfam" id="PF11331">
    <property type="entry name" value="Zn_ribbon_12"/>
    <property type="match status" value="1"/>
</dbReference>
<evidence type="ECO:0000313" key="4">
    <source>
        <dbReference type="Proteomes" id="UP000807115"/>
    </source>
</evidence>
<organism evidence="3 4">
    <name type="scientific">Sorghum bicolor</name>
    <name type="common">Sorghum</name>
    <name type="synonym">Sorghum vulgare</name>
    <dbReference type="NCBI Taxonomy" id="4558"/>
    <lineage>
        <taxon>Eukaryota</taxon>
        <taxon>Viridiplantae</taxon>
        <taxon>Streptophyta</taxon>
        <taxon>Embryophyta</taxon>
        <taxon>Tracheophyta</taxon>
        <taxon>Spermatophyta</taxon>
        <taxon>Magnoliopsida</taxon>
        <taxon>Liliopsida</taxon>
        <taxon>Poales</taxon>
        <taxon>Poaceae</taxon>
        <taxon>PACMAD clade</taxon>
        <taxon>Panicoideae</taxon>
        <taxon>Andropogonodae</taxon>
        <taxon>Andropogoneae</taxon>
        <taxon>Sorghinae</taxon>
        <taxon>Sorghum</taxon>
    </lineage>
</organism>
<dbReference type="Proteomes" id="UP000807115">
    <property type="component" value="Chromosome 3"/>
</dbReference>
<feature type="region of interest" description="Disordered" evidence="1">
    <location>
        <begin position="270"/>
        <end position="345"/>
    </location>
</feature>
<dbReference type="GO" id="GO:1900150">
    <property type="term" value="P:regulation of defense response to fungus"/>
    <property type="evidence" value="ECO:0007669"/>
    <property type="project" value="InterPro"/>
</dbReference>
<dbReference type="AlphaFoldDB" id="A0A921USA5"/>
<accession>A0A921USA5</accession>
<proteinExistence type="predicted"/>
<evidence type="ECO:0000259" key="2">
    <source>
        <dbReference type="Pfam" id="PF11331"/>
    </source>
</evidence>
<feature type="compositionally biased region" description="Low complexity" evidence="1">
    <location>
        <begin position="325"/>
        <end position="337"/>
    </location>
</feature>
<dbReference type="PANTHER" id="PTHR31105:SF54">
    <property type="entry name" value="ZINC-RIBBON DOMAIN-CONTAINING PROTEIN-RELATED"/>
    <property type="match status" value="1"/>
</dbReference>
<dbReference type="EMBL" id="CM027682">
    <property type="protein sequence ID" value="KAG0539922.1"/>
    <property type="molecule type" value="Genomic_DNA"/>
</dbReference>
<evidence type="ECO:0000313" key="3">
    <source>
        <dbReference type="EMBL" id="KAG0539921.1"/>
    </source>
</evidence>